<sequence length="415" mass="47426">MIIYSKNIYLENNKICGFIKVDKEKIVDIKECNRDLDCDYLKEYVSSELKWDSNDEIFDYSNLNIIPGFIDIHIHGWGTGSFWLEKSKESILEMKKYLPIEGVTSFLATSGADTKDEILGQIDAVNEAYEENQIGADLLGIHLEGPFINKEFKGMQNEENCILPNIDIMKSFYERQGKQGLIKLMTMAPELENSKEVAEFCKEKGIQLSVGHSAATFEQIKEMKEHGFSGFTHTFSGMKGMHHRELGVAGSALYFDDMYCEFAKQTGLTVKHEIFDIALRIKTSDKIILTTDCCGLAKTNKPWNHYVRRITIIPHEKGVMIKHYDGREEIIDNSNYENVRDIEMSYINSVKNVIKHSKVTIFDVIKMTSANPAKYINVFDKKGSIDINKDADLLVIDNDFNIIDTIVRGKVYDIK</sequence>
<evidence type="ECO:0000259" key="6">
    <source>
        <dbReference type="Pfam" id="PF01979"/>
    </source>
</evidence>
<dbReference type="InterPro" id="IPR011059">
    <property type="entry name" value="Metal-dep_hydrolase_composite"/>
</dbReference>
<dbReference type="NCBIfam" id="TIGR00221">
    <property type="entry name" value="nagA"/>
    <property type="match status" value="1"/>
</dbReference>
<dbReference type="PANTHER" id="PTHR11113">
    <property type="entry name" value="N-ACETYLGLUCOSAMINE-6-PHOSPHATE DEACETYLASE"/>
    <property type="match status" value="1"/>
</dbReference>
<dbReference type="Pfam" id="PF01979">
    <property type="entry name" value="Amidohydro_1"/>
    <property type="match status" value="1"/>
</dbReference>
<dbReference type="PANTHER" id="PTHR11113:SF14">
    <property type="entry name" value="N-ACETYLGLUCOSAMINE-6-PHOSPHATE DEACETYLASE"/>
    <property type="match status" value="1"/>
</dbReference>
<evidence type="ECO:0000256" key="1">
    <source>
        <dbReference type="ARBA" id="ARBA00010716"/>
    </source>
</evidence>
<protein>
    <submittedName>
        <fullName evidence="7">N-acetylglucosamine-6-phosphate deacetylase</fullName>
        <ecNumber evidence="7">3.5.1.25</ecNumber>
    </submittedName>
</protein>
<keyword evidence="8" id="KW-1185">Reference proteome</keyword>
<dbReference type="SUPFAM" id="SSF51556">
    <property type="entry name" value="Metallo-dependent hydrolases"/>
    <property type="match status" value="1"/>
</dbReference>
<dbReference type="InterPro" id="IPR032466">
    <property type="entry name" value="Metal_Hydrolase"/>
</dbReference>
<dbReference type="Gene3D" id="3.20.20.140">
    <property type="entry name" value="Metal-dependent hydrolases"/>
    <property type="match status" value="1"/>
</dbReference>
<dbReference type="Gene3D" id="2.30.40.10">
    <property type="entry name" value="Urease, subunit C, domain 1"/>
    <property type="match status" value="1"/>
</dbReference>
<dbReference type="EMBL" id="JACOOO010000004">
    <property type="protein sequence ID" value="MBC5628144.1"/>
    <property type="molecule type" value="Genomic_DNA"/>
</dbReference>
<dbReference type="SUPFAM" id="SSF51338">
    <property type="entry name" value="Composite domain of metallo-dependent hydrolases"/>
    <property type="match status" value="1"/>
</dbReference>
<comment type="caution">
    <text evidence="7">The sequence shown here is derived from an EMBL/GenBank/DDBJ whole genome shotgun (WGS) entry which is preliminary data.</text>
</comment>
<feature type="domain" description="Amidohydrolase-related" evidence="6">
    <location>
        <begin position="65"/>
        <end position="411"/>
    </location>
</feature>
<keyword evidence="2" id="KW-0479">Metal-binding</keyword>
<evidence type="ECO:0000313" key="8">
    <source>
        <dbReference type="Proteomes" id="UP000596929"/>
    </source>
</evidence>
<keyword evidence="4 5" id="KW-0119">Carbohydrate metabolism</keyword>
<dbReference type="GO" id="GO:0008448">
    <property type="term" value="F:N-acetylglucosamine-6-phosphate deacetylase activity"/>
    <property type="evidence" value="ECO:0007669"/>
    <property type="project" value="UniProtKB-EC"/>
</dbReference>
<dbReference type="EC" id="3.5.1.25" evidence="7"/>
<comment type="similarity">
    <text evidence="1 5">Belongs to the metallo-dependent hydrolases superfamily. NagA family.</text>
</comment>
<dbReference type="PIRSF" id="PIRSF038994">
    <property type="entry name" value="NagA"/>
    <property type="match status" value="1"/>
</dbReference>
<dbReference type="Proteomes" id="UP000596929">
    <property type="component" value="Unassembled WGS sequence"/>
</dbReference>
<evidence type="ECO:0000256" key="5">
    <source>
        <dbReference type="PIRNR" id="PIRNR038994"/>
    </source>
</evidence>
<evidence type="ECO:0000313" key="7">
    <source>
        <dbReference type="EMBL" id="MBC5628144.1"/>
    </source>
</evidence>
<gene>
    <name evidence="7" type="primary">nagA</name>
    <name evidence="7" type="ORF">H8S20_04465</name>
</gene>
<organism evidence="7 8">
    <name type="scientific">Clostridium hominis</name>
    <dbReference type="NCBI Taxonomy" id="2763036"/>
    <lineage>
        <taxon>Bacteria</taxon>
        <taxon>Bacillati</taxon>
        <taxon>Bacillota</taxon>
        <taxon>Clostridia</taxon>
        <taxon>Eubacteriales</taxon>
        <taxon>Clostridiaceae</taxon>
        <taxon>Clostridium</taxon>
    </lineage>
</organism>
<keyword evidence="3 5" id="KW-0378">Hydrolase</keyword>
<dbReference type="InterPro" id="IPR003764">
    <property type="entry name" value="GlcNAc_6-P_deAcase"/>
</dbReference>
<reference evidence="7 8" key="1">
    <citation type="submission" date="2020-08" db="EMBL/GenBank/DDBJ databases">
        <title>Genome public.</title>
        <authorList>
            <person name="Liu C."/>
            <person name="Sun Q."/>
        </authorList>
    </citation>
    <scope>NUCLEOTIDE SEQUENCE [LARGE SCALE GENOMIC DNA]</scope>
    <source>
        <strain evidence="7 8">NSJ-6</strain>
    </source>
</reference>
<evidence type="ECO:0000256" key="3">
    <source>
        <dbReference type="ARBA" id="ARBA00022801"/>
    </source>
</evidence>
<proteinExistence type="inferred from homology"/>
<dbReference type="InterPro" id="IPR006680">
    <property type="entry name" value="Amidohydro-rel"/>
</dbReference>
<evidence type="ECO:0000256" key="2">
    <source>
        <dbReference type="ARBA" id="ARBA00022723"/>
    </source>
</evidence>
<name>A0ABR7D9T3_9CLOT</name>
<evidence type="ECO:0000256" key="4">
    <source>
        <dbReference type="ARBA" id="ARBA00023277"/>
    </source>
</evidence>
<accession>A0ABR7D9T3</accession>
<dbReference type="RefSeq" id="WP_186859388.1">
    <property type="nucleotide sequence ID" value="NZ_JACOOO010000004.1"/>
</dbReference>